<accession>A0A8S4F1L8</accession>
<feature type="compositionally biased region" description="Low complexity" evidence="6">
    <location>
        <begin position="1"/>
        <end position="14"/>
    </location>
</feature>
<feature type="region of interest" description="Disordered" evidence="6">
    <location>
        <begin position="1"/>
        <end position="21"/>
    </location>
</feature>
<gene>
    <name evidence="9" type="ORF">PLXY2_LOCUS7490</name>
</gene>
<dbReference type="EMBL" id="CAJHNJ030000025">
    <property type="protein sequence ID" value="CAG9121831.1"/>
    <property type="molecule type" value="Genomic_DNA"/>
</dbReference>
<proteinExistence type="predicted"/>
<keyword evidence="3 7" id="KW-1133">Transmembrane helix</keyword>
<comment type="caution">
    <text evidence="9">The sequence shown here is derived from an EMBL/GenBank/DDBJ whole genome shotgun (WGS) entry which is preliminary data.</text>
</comment>
<dbReference type="Proteomes" id="UP000653454">
    <property type="component" value="Unassembled WGS sequence"/>
</dbReference>
<dbReference type="PANTHER" id="PTHR22776">
    <property type="entry name" value="MARVEL-CONTAINING POTENTIAL LIPID RAFT-ASSOCIATED PROTEIN"/>
    <property type="match status" value="1"/>
</dbReference>
<keyword evidence="2 5" id="KW-0812">Transmembrane</keyword>
<dbReference type="GO" id="GO:0016020">
    <property type="term" value="C:membrane"/>
    <property type="evidence" value="ECO:0007669"/>
    <property type="project" value="UniProtKB-SubCell"/>
</dbReference>
<evidence type="ECO:0000256" key="1">
    <source>
        <dbReference type="ARBA" id="ARBA00004141"/>
    </source>
</evidence>
<evidence type="ECO:0000256" key="3">
    <source>
        <dbReference type="ARBA" id="ARBA00022989"/>
    </source>
</evidence>
<feature type="transmembrane region" description="Helical" evidence="7">
    <location>
        <begin position="62"/>
        <end position="88"/>
    </location>
</feature>
<dbReference type="InterPro" id="IPR050578">
    <property type="entry name" value="MARVEL-CKLF_proteins"/>
</dbReference>
<feature type="transmembrane region" description="Helical" evidence="7">
    <location>
        <begin position="127"/>
        <end position="146"/>
    </location>
</feature>
<comment type="subcellular location">
    <subcellularLocation>
        <location evidence="1">Membrane</location>
        <topology evidence="1">Multi-pass membrane protein</topology>
    </subcellularLocation>
</comment>
<dbReference type="PANTHER" id="PTHR22776:SF49">
    <property type="entry name" value="MARVEL DOMAIN-CONTAINING PROTEIN"/>
    <property type="match status" value="1"/>
</dbReference>
<reference evidence="9" key="1">
    <citation type="submission" date="2020-11" db="EMBL/GenBank/DDBJ databases">
        <authorList>
            <person name="Whiteford S."/>
        </authorList>
    </citation>
    <scope>NUCLEOTIDE SEQUENCE</scope>
</reference>
<evidence type="ECO:0000259" key="8">
    <source>
        <dbReference type="PROSITE" id="PS51225"/>
    </source>
</evidence>
<feature type="domain" description="MARVEL" evidence="8">
    <location>
        <begin position="29"/>
        <end position="152"/>
    </location>
</feature>
<keyword evidence="4 5" id="KW-0472">Membrane</keyword>
<evidence type="ECO:0000313" key="10">
    <source>
        <dbReference type="Proteomes" id="UP000653454"/>
    </source>
</evidence>
<evidence type="ECO:0000313" key="9">
    <source>
        <dbReference type="EMBL" id="CAG9121831.1"/>
    </source>
</evidence>
<feature type="transmembrane region" description="Helical" evidence="7">
    <location>
        <begin position="100"/>
        <end position="121"/>
    </location>
</feature>
<keyword evidence="10" id="KW-1185">Reference proteome</keyword>
<sequence>MYDGQMSNQSSPSSPGAPPQPVVRLDRKHLRTPSGMCQMVQLTCNILGFICLKVAWGAWVSAIFYNLIFWIGILVTGPIFTSYLFHVVEKFDAWPWHKVEFLYCAAMALGYIITSIFAMTIGESVGYAVGFFGFFAIIAYAGDSYLKYQAWKRGLPAQSPQ</sequence>
<evidence type="ECO:0000256" key="6">
    <source>
        <dbReference type="SAM" id="MobiDB-lite"/>
    </source>
</evidence>
<protein>
    <submittedName>
        <fullName evidence="9">(diamondback moth) hypothetical protein</fullName>
    </submittedName>
</protein>
<feature type="transmembrane region" description="Helical" evidence="7">
    <location>
        <begin position="36"/>
        <end position="56"/>
    </location>
</feature>
<evidence type="ECO:0000256" key="7">
    <source>
        <dbReference type="SAM" id="Phobius"/>
    </source>
</evidence>
<organism evidence="9 10">
    <name type="scientific">Plutella xylostella</name>
    <name type="common">Diamondback moth</name>
    <name type="synonym">Plutella maculipennis</name>
    <dbReference type="NCBI Taxonomy" id="51655"/>
    <lineage>
        <taxon>Eukaryota</taxon>
        <taxon>Metazoa</taxon>
        <taxon>Ecdysozoa</taxon>
        <taxon>Arthropoda</taxon>
        <taxon>Hexapoda</taxon>
        <taxon>Insecta</taxon>
        <taxon>Pterygota</taxon>
        <taxon>Neoptera</taxon>
        <taxon>Endopterygota</taxon>
        <taxon>Lepidoptera</taxon>
        <taxon>Glossata</taxon>
        <taxon>Ditrysia</taxon>
        <taxon>Yponomeutoidea</taxon>
        <taxon>Plutellidae</taxon>
        <taxon>Plutella</taxon>
    </lineage>
</organism>
<dbReference type="PROSITE" id="PS51225">
    <property type="entry name" value="MARVEL"/>
    <property type="match status" value="1"/>
</dbReference>
<evidence type="ECO:0000256" key="2">
    <source>
        <dbReference type="ARBA" id="ARBA00022692"/>
    </source>
</evidence>
<dbReference type="AlphaFoldDB" id="A0A8S4F1L8"/>
<evidence type="ECO:0000256" key="4">
    <source>
        <dbReference type="ARBA" id="ARBA00023136"/>
    </source>
</evidence>
<name>A0A8S4F1L8_PLUXY</name>
<evidence type="ECO:0000256" key="5">
    <source>
        <dbReference type="PROSITE-ProRule" id="PRU00581"/>
    </source>
</evidence>
<dbReference type="InterPro" id="IPR008253">
    <property type="entry name" value="Marvel"/>
</dbReference>